<dbReference type="InterPro" id="IPR017871">
    <property type="entry name" value="ABC_transporter-like_CS"/>
</dbReference>
<dbReference type="InterPro" id="IPR043926">
    <property type="entry name" value="ABCG_dom"/>
</dbReference>
<dbReference type="SUPFAM" id="SSF52540">
    <property type="entry name" value="P-loop containing nucleoside triphosphate hydrolases"/>
    <property type="match status" value="1"/>
</dbReference>
<sequence>MAQVLSDLLRIKSVYYSGNVYTPQSTMKPKMLEKVDESKSPSTSTSNTSLIMVNDPDPIIYSWSNVNVFFRRKAKTSRFLGRGNSTDTTPRVIHILKNVKGICRPGELLAIMGASGAGKTTLLNVLTHRNNDKLRVTGDISINGIRVDPEAITSRSAYVQQDNLFIGSLTVREQLTFQAMLRMDRYLSYEERVRRVNQVIMELGLTKCENTLIGVPGTKKSISGGEMKRLSFGCEVLTNPSLMFCDEPTSGLDSFMAQNVIAMMKSMAERGKTIISTIHQPSSDIYSMFDRLLLMAEGRVAFLGTTDEALKFFNNLNLRCPEQYNPSDFFIDQLSVEPSKVMESRHKIAMICDNYDASDHGITDQRKQQQQTTTTTKKNTSPYKASWGTQFRVVLWRSWLEVLRDPFLIRIRFLQLVTLALLVGLLYRDQQMDELGVFNINGALMLLLTNMTYQNCNTVVNTFCSQKELFKREHHNGMYRVDVYFLAKNLVETPFFTVYAIIYTTIIYFLIGLNPSLERFLLCAMVAVMVTWCAVSFGYLLSCLAPSDNVALALLAPCTLPLLIFSGFFINVRSTPVFMKTFQYLSWFSYGNELLVVNQWSGVNNLTCTVSASCYLDGEAVIQRLGFSEDHFAFNLTCLALLIVGYRLLAFLFLLLGTNRGKPRS</sequence>
<accession>A0A8J5JYC1</accession>
<dbReference type="SMART" id="SM00382">
    <property type="entry name" value="AAA"/>
    <property type="match status" value="1"/>
</dbReference>
<keyword evidence="7 11" id="KW-1133">Transmembrane helix</keyword>
<evidence type="ECO:0000313" key="14">
    <source>
        <dbReference type="Proteomes" id="UP000747542"/>
    </source>
</evidence>
<feature type="region of interest" description="Disordered" evidence="10">
    <location>
        <begin position="360"/>
        <end position="380"/>
    </location>
</feature>
<evidence type="ECO:0000256" key="11">
    <source>
        <dbReference type="SAM" id="Phobius"/>
    </source>
</evidence>
<dbReference type="PROSITE" id="PS50893">
    <property type="entry name" value="ABC_TRANSPORTER_2"/>
    <property type="match status" value="1"/>
</dbReference>
<comment type="subcellular location">
    <subcellularLocation>
        <location evidence="1">Membrane</location>
        <topology evidence="1">Multi-pass membrane protein</topology>
    </subcellularLocation>
</comment>
<evidence type="ECO:0000256" key="10">
    <source>
        <dbReference type="SAM" id="MobiDB-lite"/>
    </source>
</evidence>
<keyword evidence="3" id="KW-0813">Transport</keyword>
<dbReference type="GO" id="GO:0005886">
    <property type="term" value="C:plasma membrane"/>
    <property type="evidence" value="ECO:0007669"/>
    <property type="project" value="TreeGrafter"/>
</dbReference>
<evidence type="ECO:0000256" key="6">
    <source>
        <dbReference type="ARBA" id="ARBA00022840"/>
    </source>
</evidence>
<dbReference type="InterPro" id="IPR003439">
    <property type="entry name" value="ABC_transporter-like_ATP-bd"/>
</dbReference>
<dbReference type="GO" id="GO:0030659">
    <property type="term" value="C:cytoplasmic vesicle membrane"/>
    <property type="evidence" value="ECO:0007669"/>
    <property type="project" value="TreeGrafter"/>
</dbReference>
<keyword evidence="5" id="KW-0547">Nucleotide-binding</keyword>
<dbReference type="Gene3D" id="3.40.50.300">
    <property type="entry name" value="P-loop containing nucleotide triphosphate hydrolases"/>
    <property type="match status" value="1"/>
</dbReference>
<evidence type="ECO:0000256" key="5">
    <source>
        <dbReference type="ARBA" id="ARBA00022741"/>
    </source>
</evidence>
<organism evidence="13 14">
    <name type="scientific">Homarus americanus</name>
    <name type="common">American lobster</name>
    <dbReference type="NCBI Taxonomy" id="6706"/>
    <lineage>
        <taxon>Eukaryota</taxon>
        <taxon>Metazoa</taxon>
        <taxon>Ecdysozoa</taxon>
        <taxon>Arthropoda</taxon>
        <taxon>Crustacea</taxon>
        <taxon>Multicrustacea</taxon>
        <taxon>Malacostraca</taxon>
        <taxon>Eumalacostraca</taxon>
        <taxon>Eucarida</taxon>
        <taxon>Decapoda</taxon>
        <taxon>Pleocyemata</taxon>
        <taxon>Astacidea</taxon>
        <taxon>Nephropoidea</taxon>
        <taxon>Nephropidae</taxon>
        <taxon>Homarus</taxon>
    </lineage>
</organism>
<dbReference type="InterPro" id="IPR013525">
    <property type="entry name" value="ABC2_TM"/>
</dbReference>
<dbReference type="Pfam" id="PF01061">
    <property type="entry name" value="ABC2_membrane"/>
    <property type="match status" value="1"/>
</dbReference>
<feature type="transmembrane region" description="Helical" evidence="11">
    <location>
        <begin position="632"/>
        <end position="656"/>
    </location>
</feature>
<dbReference type="InterPro" id="IPR027417">
    <property type="entry name" value="P-loop_NTPase"/>
</dbReference>
<feature type="transmembrane region" description="Helical" evidence="11">
    <location>
        <begin position="520"/>
        <end position="540"/>
    </location>
</feature>
<dbReference type="Pfam" id="PF19055">
    <property type="entry name" value="ABC2_membrane_7"/>
    <property type="match status" value="1"/>
</dbReference>
<keyword evidence="14" id="KW-1185">Reference proteome</keyword>
<evidence type="ECO:0000259" key="12">
    <source>
        <dbReference type="PROSITE" id="PS50893"/>
    </source>
</evidence>
<dbReference type="GO" id="GO:0005524">
    <property type="term" value="F:ATP binding"/>
    <property type="evidence" value="ECO:0007669"/>
    <property type="project" value="UniProtKB-KW"/>
</dbReference>
<reference evidence="13" key="1">
    <citation type="journal article" date="2021" name="Sci. Adv.">
        <title>The American lobster genome reveals insights on longevity, neural, and immune adaptations.</title>
        <authorList>
            <person name="Polinski J.M."/>
            <person name="Zimin A.V."/>
            <person name="Clark K.F."/>
            <person name="Kohn A.B."/>
            <person name="Sadowski N."/>
            <person name="Timp W."/>
            <person name="Ptitsyn A."/>
            <person name="Khanna P."/>
            <person name="Romanova D.Y."/>
            <person name="Williams P."/>
            <person name="Greenwood S.J."/>
            <person name="Moroz L.L."/>
            <person name="Walt D.R."/>
            <person name="Bodnar A.G."/>
        </authorList>
    </citation>
    <scope>NUCLEOTIDE SEQUENCE</scope>
    <source>
        <strain evidence="13">GMGI-L3</strain>
    </source>
</reference>
<dbReference type="InterPro" id="IPR050352">
    <property type="entry name" value="ABCG_transporters"/>
</dbReference>
<proteinExistence type="inferred from homology"/>
<dbReference type="InterPro" id="IPR003593">
    <property type="entry name" value="AAA+_ATPase"/>
</dbReference>
<keyword evidence="6" id="KW-0067">ATP-binding</keyword>
<feature type="compositionally biased region" description="Low complexity" evidence="10">
    <location>
        <begin position="368"/>
        <end position="380"/>
    </location>
</feature>
<dbReference type="PANTHER" id="PTHR48041:SF129">
    <property type="entry name" value="PROTEIN WHITE"/>
    <property type="match status" value="1"/>
</dbReference>
<evidence type="ECO:0000256" key="2">
    <source>
        <dbReference type="ARBA" id="ARBA00005814"/>
    </source>
</evidence>
<dbReference type="PROSITE" id="PS00211">
    <property type="entry name" value="ABC_TRANSPORTER_1"/>
    <property type="match status" value="1"/>
</dbReference>
<keyword evidence="4 11" id="KW-0812">Transmembrane</keyword>
<dbReference type="PANTHER" id="PTHR48041">
    <property type="entry name" value="ABC TRANSPORTER G FAMILY MEMBER 28"/>
    <property type="match status" value="1"/>
</dbReference>
<comment type="caution">
    <text evidence="13">The sequence shown here is derived from an EMBL/GenBank/DDBJ whole genome shotgun (WGS) entry which is preliminary data.</text>
</comment>
<comment type="similarity">
    <text evidence="2">Belongs to the ABC transporter superfamily. ABCG family. Eye pigment precursor importer (TC 3.A.1.204) subfamily.</text>
</comment>
<evidence type="ECO:0000256" key="1">
    <source>
        <dbReference type="ARBA" id="ARBA00004141"/>
    </source>
</evidence>
<evidence type="ECO:0000256" key="4">
    <source>
        <dbReference type="ARBA" id="ARBA00022692"/>
    </source>
</evidence>
<gene>
    <name evidence="13" type="primary">w-L1</name>
    <name evidence="13" type="ORF">Hamer_G003480</name>
</gene>
<keyword evidence="8 11" id="KW-0472">Membrane</keyword>
<feature type="transmembrane region" description="Helical" evidence="11">
    <location>
        <begin position="495"/>
        <end position="513"/>
    </location>
</feature>
<dbReference type="AlphaFoldDB" id="A0A8J5JYC1"/>
<feature type="transmembrane region" description="Helical" evidence="11">
    <location>
        <begin position="552"/>
        <end position="572"/>
    </location>
</feature>
<feature type="transmembrane region" description="Helical" evidence="11">
    <location>
        <begin position="407"/>
        <end position="427"/>
    </location>
</feature>
<evidence type="ECO:0000256" key="8">
    <source>
        <dbReference type="ARBA" id="ARBA00023136"/>
    </source>
</evidence>
<evidence type="ECO:0000256" key="9">
    <source>
        <dbReference type="ARBA" id="ARBA00039188"/>
    </source>
</evidence>
<dbReference type="EMBL" id="JAHLQT010025476">
    <property type="protein sequence ID" value="KAG7164313.1"/>
    <property type="molecule type" value="Genomic_DNA"/>
</dbReference>
<name>A0A8J5JYC1_HOMAM</name>
<evidence type="ECO:0000313" key="13">
    <source>
        <dbReference type="EMBL" id="KAG7164313.1"/>
    </source>
</evidence>
<protein>
    <recommendedName>
        <fullName evidence="9">Protein white</fullName>
    </recommendedName>
</protein>
<feature type="domain" description="ABC transporter" evidence="12">
    <location>
        <begin position="80"/>
        <end position="322"/>
    </location>
</feature>
<dbReference type="Proteomes" id="UP000747542">
    <property type="component" value="Unassembled WGS sequence"/>
</dbReference>
<dbReference type="GO" id="GO:0016887">
    <property type="term" value="F:ATP hydrolysis activity"/>
    <property type="evidence" value="ECO:0007669"/>
    <property type="project" value="InterPro"/>
</dbReference>
<dbReference type="GO" id="GO:0140359">
    <property type="term" value="F:ABC-type transporter activity"/>
    <property type="evidence" value="ECO:0007669"/>
    <property type="project" value="InterPro"/>
</dbReference>
<evidence type="ECO:0000256" key="7">
    <source>
        <dbReference type="ARBA" id="ARBA00022989"/>
    </source>
</evidence>
<evidence type="ECO:0000256" key="3">
    <source>
        <dbReference type="ARBA" id="ARBA00022448"/>
    </source>
</evidence>
<dbReference type="Pfam" id="PF00005">
    <property type="entry name" value="ABC_tran"/>
    <property type="match status" value="1"/>
</dbReference>
<dbReference type="CDD" id="cd03213">
    <property type="entry name" value="ABCG_EPDR"/>
    <property type="match status" value="1"/>
</dbReference>